<name>A0ABC9NH37_BACUC</name>
<reference evidence="1" key="1">
    <citation type="submission" date="2007-06" db="EMBL/GenBank/DDBJ databases">
        <authorList>
            <person name="Fulton L."/>
            <person name="Clifton S."/>
            <person name="Fulton B."/>
            <person name="Xu J."/>
            <person name="Minx P."/>
            <person name="Pepin K.H."/>
            <person name="Johnson M."/>
            <person name="Thiruvilangam P."/>
            <person name="Bhonagiri V."/>
            <person name="Nash W.E."/>
            <person name="Mardis E.R."/>
            <person name="Wilson R.K."/>
        </authorList>
    </citation>
    <scope>NUCLEOTIDE SEQUENCE [LARGE SCALE GENOMIC DNA]</scope>
    <source>
        <strain evidence="1">ATCC 8492</strain>
    </source>
</reference>
<comment type="caution">
    <text evidence="1">The sequence shown here is derived from an EMBL/GenBank/DDBJ whole genome shotgun (WGS) entry which is preliminary data.</text>
</comment>
<dbReference type="Proteomes" id="UP000004110">
    <property type="component" value="Unassembled WGS sequence"/>
</dbReference>
<dbReference type="AlphaFoldDB" id="A0ABC9NH37"/>
<gene>
    <name evidence="1" type="ORF">BACUNI_00313</name>
</gene>
<reference evidence="1" key="2">
    <citation type="submission" date="2013-11" db="EMBL/GenBank/DDBJ databases">
        <title>Draft genome sequence of Bacteroides uniformis (ATCC 8492).</title>
        <authorList>
            <person name="Sudarsanam P."/>
            <person name="Ley R."/>
            <person name="Guruge J."/>
            <person name="Turnbaugh P.J."/>
            <person name="Mahowald M."/>
            <person name="Liep D."/>
            <person name="Gordon J."/>
        </authorList>
    </citation>
    <scope>NUCLEOTIDE SEQUENCE</scope>
    <source>
        <strain evidence="1">ATCC 8492</strain>
    </source>
</reference>
<evidence type="ECO:0000313" key="1">
    <source>
        <dbReference type="EMBL" id="EDO56026.1"/>
    </source>
</evidence>
<evidence type="ECO:0000313" key="2">
    <source>
        <dbReference type="Proteomes" id="UP000004110"/>
    </source>
</evidence>
<protein>
    <submittedName>
        <fullName evidence="1">Uncharacterized protein</fullName>
    </submittedName>
</protein>
<keyword evidence="2" id="KW-1185">Reference proteome</keyword>
<accession>A0ABC9NH37</accession>
<sequence>MVLCTPEKVYWGWKSEVKPIPALRGMERITPLQKA</sequence>
<dbReference type="EMBL" id="AAYH02000032">
    <property type="protein sequence ID" value="EDO56026.1"/>
    <property type="molecule type" value="Genomic_DNA"/>
</dbReference>
<organism evidence="1 2">
    <name type="scientific">Bacteroides uniformis (strain ATCC 8492 / DSM 6597 / CCUG 4942 / CIP 103695 / JCM 5828 / KCTC 5204 / NCTC 13054 / VPI 0061)</name>
    <dbReference type="NCBI Taxonomy" id="411479"/>
    <lineage>
        <taxon>Bacteria</taxon>
        <taxon>Pseudomonadati</taxon>
        <taxon>Bacteroidota</taxon>
        <taxon>Bacteroidia</taxon>
        <taxon>Bacteroidales</taxon>
        <taxon>Bacteroidaceae</taxon>
        <taxon>Bacteroides</taxon>
    </lineage>
</organism>
<proteinExistence type="predicted"/>